<feature type="compositionally biased region" description="Polar residues" evidence="1">
    <location>
        <begin position="243"/>
        <end position="253"/>
    </location>
</feature>
<organism evidence="3 4">
    <name type="scientific">Pelagibacterium luteolum</name>
    <dbReference type="NCBI Taxonomy" id="440168"/>
    <lineage>
        <taxon>Bacteria</taxon>
        <taxon>Pseudomonadati</taxon>
        <taxon>Pseudomonadota</taxon>
        <taxon>Alphaproteobacteria</taxon>
        <taxon>Hyphomicrobiales</taxon>
        <taxon>Devosiaceae</taxon>
        <taxon>Pelagibacterium</taxon>
    </lineage>
</organism>
<name>A0A1G7TGB7_9HYPH</name>
<evidence type="ECO:0000259" key="2">
    <source>
        <dbReference type="Pfam" id="PF07486"/>
    </source>
</evidence>
<evidence type="ECO:0000256" key="1">
    <source>
        <dbReference type="SAM" id="MobiDB-lite"/>
    </source>
</evidence>
<evidence type="ECO:0000313" key="4">
    <source>
        <dbReference type="Proteomes" id="UP000199495"/>
    </source>
</evidence>
<dbReference type="OrthoDB" id="5395100at2"/>
<feature type="region of interest" description="Disordered" evidence="1">
    <location>
        <begin position="504"/>
        <end position="544"/>
    </location>
</feature>
<dbReference type="InterPro" id="IPR042047">
    <property type="entry name" value="SleB_dom1"/>
</dbReference>
<dbReference type="Proteomes" id="UP000199495">
    <property type="component" value="Unassembled WGS sequence"/>
</dbReference>
<keyword evidence="3" id="KW-0378">Hydrolase</keyword>
<feature type="compositionally biased region" description="Polar residues" evidence="1">
    <location>
        <begin position="504"/>
        <end position="534"/>
    </location>
</feature>
<proteinExistence type="predicted"/>
<dbReference type="STRING" id="440168.SAMN04487974_102116"/>
<dbReference type="Pfam" id="PF07486">
    <property type="entry name" value="Hydrolase_2"/>
    <property type="match status" value="1"/>
</dbReference>
<evidence type="ECO:0000313" key="3">
    <source>
        <dbReference type="EMBL" id="SDG34407.1"/>
    </source>
</evidence>
<dbReference type="RefSeq" id="WP_090592581.1">
    <property type="nucleotide sequence ID" value="NZ_FNCS01000002.1"/>
</dbReference>
<gene>
    <name evidence="3" type="ORF">SAMN04487974_102116</name>
</gene>
<dbReference type="GO" id="GO:0016787">
    <property type="term" value="F:hydrolase activity"/>
    <property type="evidence" value="ECO:0007669"/>
    <property type="project" value="UniProtKB-KW"/>
</dbReference>
<accession>A0A1G7TGB7</accession>
<dbReference type="EMBL" id="FNCS01000002">
    <property type="protein sequence ID" value="SDG34407.1"/>
    <property type="molecule type" value="Genomic_DNA"/>
</dbReference>
<feature type="domain" description="Cell wall hydrolase SleB" evidence="2">
    <location>
        <begin position="21"/>
        <end position="136"/>
    </location>
</feature>
<dbReference type="Gene3D" id="1.10.10.2520">
    <property type="entry name" value="Cell wall hydrolase SleB, domain 1"/>
    <property type="match status" value="1"/>
</dbReference>
<protein>
    <submittedName>
        <fullName evidence="3">Cell Wall Hydrolase</fullName>
    </submittedName>
</protein>
<reference evidence="3 4" key="1">
    <citation type="submission" date="2016-10" db="EMBL/GenBank/DDBJ databases">
        <authorList>
            <person name="de Groot N.N."/>
        </authorList>
    </citation>
    <scope>NUCLEOTIDE SEQUENCE [LARGE SCALE GENOMIC DNA]</scope>
    <source>
        <strain evidence="3 4">CGMCC 1.10267</strain>
    </source>
</reference>
<dbReference type="AlphaFoldDB" id="A0A1G7TGB7"/>
<keyword evidence="4" id="KW-1185">Reference proteome</keyword>
<sequence length="580" mass="60693">MALSNDAKRILAQTLLGEAGGEGFEGMAAIAHVIRNRAGSGRYPSDPVAVALQPRQFSTWNSGEGGNNPGRYGPGAPGYEQAVRAVETVFEGNAPDPTGGATHYWAPRGMPGGRDPYWAGSEQGEAGRLRIGNHVFLPQQSPQTALAAANQMAGTPPPRPESLSAYAPQSSRASVPQLPPRLPQRDPRAASQQINAMAGAVPDAVLPRLNDANINERMIDTFGPDPQATSPTQAMWPEYSNWLEQSSPATPSSRGVPPAPPPNIPGMPSGRGRAQQAPAAPYPERVTASLNNVLSSQVMDPATDMGPFNNIIAQHQPAPIVPPLPQADPRPRLGYTPFPWPDDLPSGPTPPGIPSAVPVQQPAPVRIADLPPLPQGMPTSVATAPVPPQRPTGLAAAQPVHQQPTQTAALPQIAPVPPQRPPMATYAGATAGFNPIEQAGEFLGGFAANGGVLGVGLNALMGRGLFPGDAGVIPQFKQSIQDRMDEGADPISALFSRRVMPAPTFSTTQPEGRSVSATQVGPSGSRQGFLTASQKPRVGSGNYNASVRDANMAALRGVEGRTMREKIDNYQRSGGTLYRA</sequence>
<dbReference type="InterPro" id="IPR011105">
    <property type="entry name" value="Cell_wall_hydrolase_SleB"/>
</dbReference>
<feature type="region of interest" description="Disordered" evidence="1">
    <location>
        <begin position="243"/>
        <end position="282"/>
    </location>
</feature>
<feature type="region of interest" description="Disordered" evidence="1">
    <location>
        <begin position="144"/>
        <end position="193"/>
    </location>
</feature>